<dbReference type="RefSeq" id="WP_014450575.1">
    <property type="nucleotide sequence ID" value="NC_017094.1"/>
</dbReference>
<evidence type="ECO:0000256" key="2">
    <source>
        <dbReference type="ARBA" id="ARBA00044954"/>
    </source>
</evidence>
<dbReference type="OrthoDB" id="3216579at2"/>
<dbReference type="AlphaFoldDB" id="I0IS43"/>
<keyword evidence="5" id="KW-1185">Reference proteome</keyword>
<name>I0IS43_LEPFC</name>
<feature type="coiled-coil region" evidence="3">
    <location>
        <begin position="3"/>
        <end position="30"/>
    </location>
</feature>
<keyword evidence="3" id="KW-0175">Coiled coil</keyword>
<proteinExistence type="inferred from homology"/>
<dbReference type="InterPro" id="IPR029012">
    <property type="entry name" value="Helix_hairpin_bin_sf"/>
</dbReference>
<dbReference type="PIRSF" id="PIRSF037676">
    <property type="entry name" value="DUF683"/>
    <property type="match status" value="1"/>
</dbReference>
<organism evidence="4 5">
    <name type="scientific">Leptospirillum ferrooxidans (strain C2-3)</name>
    <dbReference type="NCBI Taxonomy" id="1162668"/>
    <lineage>
        <taxon>Bacteria</taxon>
        <taxon>Pseudomonadati</taxon>
        <taxon>Nitrospirota</taxon>
        <taxon>Nitrospiria</taxon>
        <taxon>Nitrospirales</taxon>
        <taxon>Nitrospiraceae</taxon>
        <taxon>Leptospirillum</taxon>
    </lineage>
</organism>
<dbReference type="Proteomes" id="UP000007382">
    <property type="component" value="Chromosome"/>
</dbReference>
<sequence length="65" mass="7503">MDLKELEGKYRKLARQASETAMELHDLTEELPGAYQKIEEVARKAILKHQEWAEAKEAFEKAQSS</sequence>
<dbReference type="STRING" id="1162668.LFE_2421"/>
<evidence type="ECO:0000313" key="4">
    <source>
        <dbReference type="EMBL" id="BAM08092.1"/>
    </source>
</evidence>
<dbReference type="EMBL" id="AP012342">
    <property type="protein sequence ID" value="BAM08092.1"/>
    <property type="molecule type" value="Genomic_DNA"/>
</dbReference>
<accession>I0IS43</accession>
<evidence type="ECO:0000313" key="5">
    <source>
        <dbReference type="Proteomes" id="UP000007382"/>
    </source>
</evidence>
<dbReference type="PATRIC" id="fig|1162668.3.peg.2876"/>
<evidence type="ECO:0000256" key="3">
    <source>
        <dbReference type="SAM" id="Coils"/>
    </source>
</evidence>
<protein>
    <submittedName>
        <fullName evidence="4">Uncharacterized protein</fullName>
    </submittedName>
</protein>
<comment type="similarity">
    <text evidence="2">Belongs to the UPF0437 family.</text>
</comment>
<evidence type="ECO:0000256" key="1">
    <source>
        <dbReference type="ARBA" id="ARBA00023231"/>
    </source>
</evidence>
<dbReference type="HOGENOM" id="CLU_187695_2_0_0"/>
<dbReference type="InterPro" id="IPR007774">
    <property type="entry name" value="Put_N_fixation"/>
</dbReference>
<dbReference type="Gene3D" id="1.10.287.660">
    <property type="entry name" value="Helix hairpin bin"/>
    <property type="match status" value="1"/>
</dbReference>
<dbReference type="KEGG" id="lfc:LFE_2421"/>
<dbReference type="Pfam" id="PF05082">
    <property type="entry name" value="Rop-like"/>
    <property type="match status" value="1"/>
</dbReference>
<gene>
    <name evidence="4" type="ordered locus">LFE_2421</name>
</gene>
<keyword evidence="1" id="KW-0535">Nitrogen fixation</keyword>
<reference evidence="5" key="2">
    <citation type="submission" date="2012-03" db="EMBL/GenBank/DDBJ databases">
        <title>The complete genome sequence of the pioneer microbe on fresh volcanic deposit, Leptospirillum ferrooxidans strain C2-3.</title>
        <authorList>
            <person name="Fujimura R."/>
            <person name="Sato Y."/>
            <person name="Nishizawa T."/>
            <person name="Nanba K."/>
            <person name="Oshima K."/>
            <person name="Hattori M."/>
            <person name="Kamijo T."/>
            <person name="Ohta H."/>
        </authorList>
    </citation>
    <scope>NUCLEOTIDE SEQUENCE [LARGE SCALE GENOMIC DNA]</scope>
    <source>
        <strain evidence="5">C2-3</strain>
    </source>
</reference>
<reference evidence="4 5" key="1">
    <citation type="journal article" date="2012" name="J. Bacteriol.">
        <title>Complete Genome Sequence of Leptospirillum ferrooxidans Strain C2-3, Isolated from a Fresh Volcanic Ash Deposit on the Island of Miyake, Japan.</title>
        <authorList>
            <person name="Fujimura R."/>
            <person name="Sato Y."/>
            <person name="Nishizawa T."/>
            <person name="Oshima K."/>
            <person name="Kim S.-W."/>
            <person name="Hattori M."/>
            <person name="Kamijo T."/>
            <person name="Ohta H."/>
        </authorList>
    </citation>
    <scope>NUCLEOTIDE SEQUENCE [LARGE SCALE GENOMIC DNA]</scope>
    <source>
        <strain evidence="4 5">C2-3</strain>
    </source>
</reference>